<evidence type="ECO:0000256" key="1">
    <source>
        <dbReference type="SAM" id="MobiDB-lite"/>
    </source>
</evidence>
<gene>
    <name evidence="4" type="ORF">CHS0354_018446</name>
</gene>
<feature type="domain" description="Metallo-beta-lactamase" evidence="3">
    <location>
        <begin position="103"/>
        <end position="297"/>
    </location>
</feature>
<dbReference type="InterPro" id="IPR036866">
    <property type="entry name" value="RibonucZ/Hydroxyglut_hydro"/>
</dbReference>
<accession>A0AAE0TAF2</accession>
<dbReference type="Pfam" id="PF00753">
    <property type="entry name" value="Lactamase_B"/>
    <property type="match status" value="1"/>
</dbReference>
<evidence type="ECO:0000313" key="5">
    <source>
        <dbReference type="Proteomes" id="UP001195483"/>
    </source>
</evidence>
<reference evidence="4" key="2">
    <citation type="journal article" date="2021" name="Genome Biol. Evol.">
        <title>Developing a high-quality reference genome for a parasitic bivalve with doubly uniparental inheritance (Bivalvia: Unionida).</title>
        <authorList>
            <person name="Smith C.H."/>
        </authorList>
    </citation>
    <scope>NUCLEOTIDE SEQUENCE</scope>
    <source>
        <strain evidence="4">CHS0354</strain>
        <tissue evidence="4">Mantle</tissue>
    </source>
</reference>
<dbReference type="InterPro" id="IPR001279">
    <property type="entry name" value="Metallo-B-lactamas"/>
</dbReference>
<evidence type="ECO:0000256" key="2">
    <source>
        <dbReference type="SAM" id="SignalP"/>
    </source>
</evidence>
<dbReference type="SUPFAM" id="SSF56281">
    <property type="entry name" value="Metallo-hydrolase/oxidoreductase"/>
    <property type="match status" value="1"/>
</dbReference>
<dbReference type="PANTHER" id="PTHR42951:SF22">
    <property type="entry name" value="METALLO BETA-LACTAMASE SUPERFAMILY LIPOPROTEIN"/>
    <property type="match status" value="1"/>
</dbReference>
<keyword evidence="5" id="KW-1185">Reference proteome</keyword>
<feature type="chain" id="PRO_5042243083" description="Metallo-beta-lactamase domain-containing protein" evidence="2">
    <location>
        <begin position="22"/>
        <end position="382"/>
    </location>
</feature>
<dbReference type="AlphaFoldDB" id="A0AAE0TAF2"/>
<feature type="compositionally biased region" description="Basic and acidic residues" evidence="1">
    <location>
        <begin position="39"/>
        <end position="94"/>
    </location>
</feature>
<evidence type="ECO:0000313" key="4">
    <source>
        <dbReference type="EMBL" id="KAK3606852.1"/>
    </source>
</evidence>
<dbReference type="CDD" id="cd07726">
    <property type="entry name" value="ST1585-like_MBL-fold"/>
    <property type="match status" value="1"/>
</dbReference>
<dbReference type="Proteomes" id="UP001195483">
    <property type="component" value="Unassembled WGS sequence"/>
</dbReference>
<dbReference type="Gene3D" id="3.60.15.10">
    <property type="entry name" value="Ribonuclease Z/Hydroxyacylglutathione hydrolase-like"/>
    <property type="match status" value="1"/>
</dbReference>
<sequence>MKKIIIVLMVSLLSAGSFTYAQNKTGADMSKECPPNQECSKDMMKDDMKKDDMKKDDMMKDDMKKDDMKKDDMKKDNMKKDDMKKDDMKKDKSKKEKKQKPQSVAAFLIKSGKTAVLVETGPDSCYPELEKQLKASGLSPADISAVFLTHIHFDHAGCAWRFARNGTKIYLHPNGFRHMANPEKLIESASRIYLDQMDVLWGKIEPIEEQMLVQVQDGERVTAGDLTMTAHFTPGHAKHHIVWQFGDSLFTGDVAGCRIGTGPAVAPTPPPDLDYSEWKKSIELMKALNPREIYLTHFGRFDDPHPHLEALSRQLDFLFNLSEAAFRRNEKNEVPAGFLDAFFEAYYRAWHIGNDAVTAYGNISPNWMNAQGLTRWMQKNLT</sequence>
<organism evidence="4 5">
    <name type="scientific">Potamilus streckersoni</name>
    <dbReference type="NCBI Taxonomy" id="2493646"/>
    <lineage>
        <taxon>Eukaryota</taxon>
        <taxon>Metazoa</taxon>
        <taxon>Spiralia</taxon>
        <taxon>Lophotrochozoa</taxon>
        <taxon>Mollusca</taxon>
        <taxon>Bivalvia</taxon>
        <taxon>Autobranchia</taxon>
        <taxon>Heteroconchia</taxon>
        <taxon>Palaeoheterodonta</taxon>
        <taxon>Unionida</taxon>
        <taxon>Unionoidea</taxon>
        <taxon>Unionidae</taxon>
        <taxon>Ambleminae</taxon>
        <taxon>Lampsilini</taxon>
        <taxon>Potamilus</taxon>
    </lineage>
</organism>
<comment type="caution">
    <text evidence="4">The sequence shown here is derived from an EMBL/GenBank/DDBJ whole genome shotgun (WGS) entry which is preliminary data.</text>
</comment>
<reference evidence="4" key="3">
    <citation type="submission" date="2023-05" db="EMBL/GenBank/DDBJ databases">
        <authorList>
            <person name="Smith C.H."/>
        </authorList>
    </citation>
    <scope>NUCLEOTIDE SEQUENCE</scope>
    <source>
        <strain evidence="4">CHS0354</strain>
        <tissue evidence="4">Mantle</tissue>
    </source>
</reference>
<dbReference type="InterPro" id="IPR050855">
    <property type="entry name" value="NDM-1-like"/>
</dbReference>
<feature type="region of interest" description="Disordered" evidence="1">
    <location>
        <begin position="25"/>
        <end position="103"/>
    </location>
</feature>
<dbReference type="InterPro" id="IPR037482">
    <property type="entry name" value="ST1585_MBL-fold"/>
</dbReference>
<protein>
    <recommendedName>
        <fullName evidence="3">Metallo-beta-lactamase domain-containing protein</fullName>
    </recommendedName>
</protein>
<keyword evidence="2" id="KW-0732">Signal</keyword>
<evidence type="ECO:0000259" key="3">
    <source>
        <dbReference type="SMART" id="SM00849"/>
    </source>
</evidence>
<feature type="signal peptide" evidence="2">
    <location>
        <begin position="1"/>
        <end position="21"/>
    </location>
</feature>
<name>A0AAE0TAF2_9BIVA</name>
<reference evidence="4" key="1">
    <citation type="journal article" date="2021" name="Genome Biol. Evol.">
        <title>A High-Quality Reference Genome for a Parasitic Bivalve with Doubly Uniparental Inheritance (Bivalvia: Unionida).</title>
        <authorList>
            <person name="Smith C.H."/>
        </authorList>
    </citation>
    <scope>NUCLEOTIDE SEQUENCE</scope>
    <source>
        <strain evidence="4">CHS0354</strain>
    </source>
</reference>
<dbReference type="SMART" id="SM00849">
    <property type="entry name" value="Lactamase_B"/>
    <property type="match status" value="1"/>
</dbReference>
<proteinExistence type="predicted"/>
<dbReference type="PANTHER" id="PTHR42951">
    <property type="entry name" value="METALLO-BETA-LACTAMASE DOMAIN-CONTAINING"/>
    <property type="match status" value="1"/>
</dbReference>
<dbReference type="EMBL" id="JAEAOA010001141">
    <property type="protein sequence ID" value="KAK3606852.1"/>
    <property type="molecule type" value="Genomic_DNA"/>
</dbReference>